<dbReference type="Proteomes" id="UP001634747">
    <property type="component" value="Unassembled WGS sequence"/>
</dbReference>
<accession>A0ABW9KKW0</accession>
<evidence type="ECO:0000256" key="6">
    <source>
        <dbReference type="PROSITE-ProRule" id="PRU00169"/>
    </source>
</evidence>
<evidence type="ECO:0000313" key="9">
    <source>
        <dbReference type="EMBL" id="MFN2975727.1"/>
    </source>
</evidence>
<evidence type="ECO:0000313" key="10">
    <source>
        <dbReference type="Proteomes" id="UP001634747"/>
    </source>
</evidence>
<dbReference type="InterPro" id="IPR009057">
    <property type="entry name" value="Homeodomain-like_sf"/>
</dbReference>
<dbReference type="SMART" id="SM00382">
    <property type="entry name" value="AAA"/>
    <property type="match status" value="1"/>
</dbReference>
<dbReference type="SUPFAM" id="SSF46689">
    <property type="entry name" value="Homeodomain-like"/>
    <property type="match status" value="1"/>
</dbReference>
<dbReference type="Pfam" id="PF02954">
    <property type="entry name" value="HTH_8"/>
    <property type="match status" value="1"/>
</dbReference>
<evidence type="ECO:0000256" key="1">
    <source>
        <dbReference type="ARBA" id="ARBA00022741"/>
    </source>
</evidence>
<dbReference type="Gene3D" id="1.10.10.60">
    <property type="entry name" value="Homeodomain-like"/>
    <property type="match status" value="1"/>
</dbReference>
<dbReference type="Pfam" id="PF25601">
    <property type="entry name" value="AAA_lid_14"/>
    <property type="match status" value="1"/>
</dbReference>
<evidence type="ECO:0000256" key="5">
    <source>
        <dbReference type="ARBA" id="ARBA00023163"/>
    </source>
</evidence>
<keyword evidence="4" id="KW-0238">DNA-binding</keyword>
<dbReference type="Pfam" id="PF00072">
    <property type="entry name" value="Response_reg"/>
    <property type="match status" value="1"/>
</dbReference>
<dbReference type="SUPFAM" id="SSF52540">
    <property type="entry name" value="P-loop containing nucleoside triphosphate hydrolases"/>
    <property type="match status" value="1"/>
</dbReference>
<dbReference type="SUPFAM" id="SSF52172">
    <property type="entry name" value="CheY-like"/>
    <property type="match status" value="1"/>
</dbReference>
<dbReference type="InterPro" id="IPR011006">
    <property type="entry name" value="CheY-like_superfamily"/>
</dbReference>
<dbReference type="Gene3D" id="3.40.50.300">
    <property type="entry name" value="P-loop containing nucleotide triphosphate hydrolases"/>
    <property type="match status" value="1"/>
</dbReference>
<evidence type="ECO:0000256" key="3">
    <source>
        <dbReference type="ARBA" id="ARBA00023015"/>
    </source>
</evidence>
<keyword evidence="5" id="KW-0804">Transcription</keyword>
<feature type="domain" description="Response regulatory" evidence="8">
    <location>
        <begin position="3"/>
        <end position="119"/>
    </location>
</feature>
<proteinExistence type="predicted"/>
<comment type="caution">
    <text evidence="9">The sequence shown here is derived from an EMBL/GenBank/DDBJ whole genome shotgun (WGS) entry which is preliminary data.</text>
</comment>
<dbReference type="EMBL" id="JBJYXY010000001">
    <property type="protein sequence ID" value="MFN2975727.1"/>
    <property type="molecule type" value="Genomic_DNA"/>
</dbReference>
<dbReference type="InterPro" id="IPR002078">
    <property type="entry name" value="Sigma_54_int"/>
</dbReference>
<dbReference type="PANTHER" id="PTHR32071:SF117">
    <property type="entry name" value="PTS-DEPENDENT DIHYDROXYACETONE KINASE OPERON REGULATORY PROTEIN-RELATED"/>
    <property type="match status" value="1"/>
</dbReference>
<name>A0ABW9KKW0_9BACT</name>
<keyword evidence="2" id="KW-0067">ATP-binding</keyword>
<dbReference type="InterPro" id="IPR058031">
    <property type="entry name" value="AAA_lid_NorR"/>
</dbReference>
<keyword evidence="10" id="KW-1185">Reference proteome</keyword>
<dbReference type="Pfam" id="PF00158">
    <property type="entry name" value="Sigma54_activat"/>
    <property type="match status" value="1"/>
</dbReference>
<evidence type="ECO:0000256" key="4">
    <source>
        <dbReference type="ARBA" id="ARBA00023125"/>
    </source>
</evidence>
<dbReference type="InterPro" id="IPR003593">
    <property type="entry name" value="AAA+_ATPase"/>
</dbReference>
<dbReference type="RefSeq" id="WP_263412759.1">
    <property type="nucleotide sequence ID" value="NZ_BAABBH010000001.1"/>
</dbReference>
<protein>
    <submittedName>
        <fullName evidence="9">Sigma-54-dependent transcriptional regulator</fullName>
    </submittedName>
</protein>
<dbReference type="InterPro" id="IPR002197">
    <property type="entry name" value="HTH_Fis"/>
</dbReference>
<dbReference type="Gene3D" id="1.10.8.60">
    <property type="match status" value="1"/>
</dbReference>
<evidence type="ECO:0000259" key="7">
    <source>
        <dbReference type="PROSITE" id="PS50045"/>
    </source>
</evidence>
<gene>
    <name evidence="9" type="ORF">ACK2TP_08120</name>
</gene>
<feature type="domain" description="Sigma-54 factor interaction" evidence="7">
    <location>
        <begin position="155"/>
        <end position="384"/>
    </location>
</feature>
<keyword evidence="1" id="KW-0547">Nucleotide-binding</keyword>
<keyword evidence="3" id="KW-0805">Transcription regulation</keyword>
<feature type="modified residue" description="4-aspartylphosphate" evidence="6">
    <location>
        <position position="52"/>
    </location>
</feature>
<dbReference type="Gene3D" id="3.40.50.2300">
    <property type="match status" value="1"/>
</dbReference>
<sequence length="465" mass="51743">MATVLIIDDDQNLRETLSDLVAGEDHTVLQASNGHEAIQILSEEAPDVALCDWRMSPLGGLDVLRAMQQHDAEQRIPVIVLTAYGDAESTVQAMQAGAYDFLVKPIDVDVVLASLNRALEHVVLQRSLERLQRERFRDGRLSIAPSTVANGSEQLVGKSPAWIEAFKRVGQVAQTDLTILLEGETGTGKEVVAKVIHRNSPRVKGPFVAVNCAAIPEELVESELFGHERGAFTGATSQRMGSFEQAESGTLFLDEIGEMPLAVQPKLLRVLQERTYQRVGGTRAAKANVRVIAATNRSLTQEVEHGRFRSDLFYRLNAYHIELPPLRARKADIGLLAEYFLERFASLNRMPTSALDSSALLALEGYSFPGNVRELEQLMNKAAVEAAGRPITEARLQNYLRPPVRQGEADLKSWEELPFHEATARWERYLIERALMLSGGNKSEAARRLSIQRRLLYEKLQRFGI</sequence>
<organism evidence="9 10">
    <name type="scientific">Terriglobus aquaticus</name>
    <dbReference type="NCBI Taxonomy" id="940139"/>
    <lineage>
        <taxon>Bacteria</taxon>
        <taxon>Pseudomonadati</taxon>
        <taxon>Acidobacteriota</taxon>
        <taxon>Terriglobia</taxon>
        <taxon>Terriglobales</taxon>
        <taxon>Acidobacteriaceae</taxon>
        <taxon>Terriglobus</taxon>
    </lineage>
</organism>
<dbReference type="PROSITE" id="PS50045">
    <property type="entry name" value="SIGMA54_INTERACT_4"/>
    <property type="match status" value="1"/>
</dbReference>
<dbReference type="InterPro" id="IPR001789">
    <property type="entry name" value="Sig_transdc_resp-reg_receiver"/>
</dbReference>
<dbReference type="SMART" id="SM00448">
    <property type="entry name" value="REC"/>
    <property type="match status" value="1"/>
</dbReference>
<dbReference type="CDD" id="cd00009">
    <property type="entry name" value="AAA"/>
    <property type="match status" value="1"/>
</dbReference>
<evidence type="ECO:0000259" key="8">
    <source>
        <dbReference type="PROSITE" id="PS50110"/>
    </source>
</evidence>
<keyword evidence="6" id="KW-0597">Phosphoprotein</keyword>
<dbReference type="InterPro" id="IPR025662">
    <property type="entry name" value="Sigma_54_int_dom_ATP-bd_1"/>
</dbReference>
<dbReference type="PROSITE" id="PS00675">
    <property type="entry name" value="SIGMA54_INTERACT_1"/>
    <property type="match status" value="1"/>
</dbReference>
<evidence type="ECO:0000256" key="2">
    <source>
        <dbReference type="ARBA" id="ARBA00022840"/>
    </source>
</evidence>
<dbReference type="PROSITE" id="PS50110">
    <property type="entry name" value="RESPONSE_REGULATORY"/>
    <property type="match status" value="1"/>
</dbReference>
<dbReference type="InterPro" id="IPR027417">
    <property type="entry name" value="P-loop_NTPase"/>
</dbReference>
<dbReference type="PRINTS" id="PR01590">
    <property type="entry name" value="HTHFIS"/>
</dbReference>
<reference evidence="9 10" key="1">
    <citation type="submission" date="2024-12" db="EMBL/GenBank/DDBJ databases">
        <authorList>
            <person name="Lee Y."/>
        </authorList>
    </citation>
    <scope>NUCLEOTIDE SEQUENCE [LARGE SCALE GENOMIC DNA]</scope>
    <source>
        <strain evidence="9 10">03SUJ4</strain>
    </source>
</reference>
<dbReference type="PANTHER" id="PTHR32071">
    <property type="entry name" value="TRANSCRIPTIONAL REGULATORY PROTEIN"/>
    <property type="match status" value="1"/>
</dbReference>